<dbReference type="EMBL" id="QYYH01000126">
    <property type="protein sequence ID" value="RJY07290.1"/>
    <property type="molecule type" value="Genomic_DNA"/>
</dbReference>
<keyword evidence="3" id="KW-1185">Reference proteome</keyword>
<evidence type="ECO:0000313" key="3">
    <source>
        <dbReference type="Proteomes" id="UP000273022"/>
    </source>
</evidence>
<sequence>MLQNIQLSSTRCEPPKSVESDLSGDNTISSSLTYGTIKQVAAPEELAQFHQEATITSFEPIVLENDRVLKNKPDSIKAVQTGSLTPLEVQQRVSFAQCIRSSNTEVPALGNYVMQPELVYLIHQTHDEHYPFLFDMISSNITDEEILEINILPTLSTNVRELSHHELIEWCWEKGYFNETEQSTENFALLNGCSSLAEENQVVGMEQENREACLATEDEQRIYILPENKVPKTKKTLKGLALIIEESSPSERAKKFSPAIASFMGSYPPKACLVPHKFLEMQNIHDRIKQACVDANFHLTDVSEQVAEGAHFIKRLSPKIGQQCLQRLYISEIAAIAVVCCCRPQWLMTGEGTAIDTNAIPNPYNGYIALEQLPQRQIRNYLRTKKSIYLPNYIQTFLNKNYTEFHIKLSTERTVITPSTKEMFILHLNKRQQELNLSDRQLSLLVDPRKEHLISAMRRTDSVSIIDFTALCLVLGCSPQWLLGEIQYEGGFGVNPPVYYDVKKINPEVLQDNVRGHFLVAGIEDLHEKSSAYDAEFEALLCSEEFVQFFDKEPVVGAYDINKFQQVLETCSKFTSYDTSQKALWIRRAIKLVVQDITLGKRFTPYQVNAIAKCLGIKVMPMLNGEIVPKHSILQHSVQHQSLQLLQSLYCQNFVHSILAQMMSASLFEDPTLPNCIKQKLNQTCCLNEVLSENGKDISPIFGRIETQCRVLGIDQVKLNRMLTLNPSVRVKDHRQGRANLPLAELCGYAFILGVRPDWLMNGEGDPIESGQIPYFVKLPDQKQAKQTLLSHIDDYLAGNQQVMLSTDVMVTLFKYYNKNGVVRPNCSEVAVSHKLGVDKFEHFKTRLEREISEQDLTQALVSLVVFGDNKALYRQLNDRKSINYKQVAALAQGLNLRIDWLVMGEKPIKMNENDSSLLVNMYKKKEVSYTQPELKMVKEHVTKCLKHDKRPDSIFSELCMDIWNKDKMDLSEVTKRANEKIHFTGLEQKNVFLHRVMLAANAIGFHEAAISTACTGKQDYFILLKRGNGQGFIKNTYRRKELLILSLALGVRPNWLLNEEDHLVCFEGQMPWLYKVPGFAIPPQGESRVPERLMRKRIEQIQEKTEMPKQSKKRVRKANEVDSEFEVDGFSVSKRGRYSVRSRKN</sequence>
<evidence type="ECO:0000256" key="1">
    <source>
        <dbReference type="SAM" id="MobiDB-lite"/>
    </source>
</evidence>
<dbReference type="OrthoDB" id="9791537at2"/>
<feature type="compositionally biased region" description="Polar residues" evidence="1">
    <location>
        <begin position="1"/>
        <end position="11"/>
    </location>
</feature>
<feature type="region of interest" description="Disordered" evidence="1">
    <location>
        <begin position="1"/>
        <end position="25"/>
    </location>
</feature>
<name>A0A3A6TF25_9GAMM</name>
<dbReference type="Proteomes" id="UP000273022">
    <property type="component" value="Unassembled WGS sequence"/>
</dbReference>
<organism evidence="2 3">
    <name type="scientific">Parashewanella spongiae</name>
    <dbReference type="NCBI Taxonomy" id="342950"/>
    <lineage>
        <taxon>Bacteria</taxon>
        <taxon>Pseudomonadati</taxon>
        <taxon>Pseudomonadota</taxon>
        <taxon>Gammaproteobacteria</taxon>
        <taxon>Alteromonadales</taxon>
        <taxon>Shewanellaceae</taxon>
        <taxon>Parashewanella</taxon>
    </lineage>
</organism>
<feature type="region of interest" description="Disordered" evidence="1">
    <location>
        <begin position="1103"/>
        <end position="1123"/>
    </location>
</feature>
<reference evidence="2 3" key="1">
    <citation type="submission" date="2018-09" db="EMBL/GenBank/DDBJ databases">
        <title>Phylogeny of the Shewanellaceae, and recommendation for two new genera, Pseudoshewanella and Parashewanella.</title>
        <authorList>
            <person name="Wang G."/>
        </authorList>
    </citation>
    <scope>NUCLEOTIDE SEQUENCE [LARGE SCALE GENOMIC DNA]</scope>
    <source>
        <strain evidence="2 3">KCTC 22492</strain>
    </source>
</reference>
<comment type="caution">
    <text evidence="2">The sequence shown here is derived from an EMBL/GenBank/DDBJ whole genome shotgun (WGS) entry which is preliminary data.</text>
</comment>
<gene>
    <name evidence="2" type="ORF">D5R81_16120</name>
</gene>
<dbReference type="AlphaFoldDB" id="A0A3A6TF25"/>
<accession>A0A3A6TF25</accession>
<proteinExistence type="predicted"/>
<evidence type="ECO:0000313" key="2">
    <source>
        <dbReference type="EMBL" id="RJY07290.1"/>
    </source>
</evidence>
<protein>
    <submittedName>
        <fullName evidence="2">Uncharacterized protein</fullName>
    </submittedName>
</protein>
<dbReference type="RefSeq" id="WP_133309791.1">
    <property type="nucleotide sequence ID" value="NZ_CP037952.1"/>
</dbReference>